<reference evidence="1" key="2">
    <citation type="journal article" date="2015" name="Fish Shellfish Immunol.">
        <title>Early steps in the European eel (Anguilla anguilla)-Vibrio vulnificus interaction in the gills: Role of the RtxA13 toxin.</title>
        <authorList>
            <person name="Callol A."/>
            <person name="Pajuelo D."/>
            <person name="Ebbesson L."/>
            <person name="Teles M."/>
            <person name="MacKenzie S."/>
            <person name="Amaro C."/>
        </authorList>
    </citation>
    <scope>NUCLEOTIDE SEQUENCE</scope>
</reference>
<sequence>MQVKGGAGKLGCTNVPRRNSEMIHISVSFSTGSC</sequence>
<proteinExistence type="predicted"/>
<dbReference type="AlphaFoldDB" id="A0A0E9TKP5"/>
<name>A0A0E9TKP5_ANGAN</name>
<dbReference type="PROSITE" id="PS51257">
    <property type="entry name" value="PROKAR_LIPOPROTEIN"/>
    <property type="match status" value="1"/>
</dbReference>
<evidence type="ECO:0000313" key="1">
    <source>
        <dbReference type="EMBL" id="JAH54052.1"/>
    </source>
</evidence>
<protein>
    <submittedName>
        <fullName evidence="1">Uncharacterized protein</fullName>
    </submittedName>
</protein>
<accession>A0A0E9TKP5</accession>
<dbReference type="EMBL" id="GBXM01054525">
    <property type="protein sequence ID" value="JAH54052.1"/>
    <property type="molecule type" value="Transcribed_RNA"/>
</dbReference>
<organism evidence="1">
    <name type="scientific">Anguilla anguilla</name>
    <name type="common">European freshwater eel</name>
    <name type="synonym">Muraena anguilla</name>
    <dbReference type="NCBI Taxonomy" id="7936"/>
    <lineage>
        <taxon>Eukaryota</taxon>
        <taxon>Metazoa</taxon>
        <taxon>Chordata</taxon>
        <taxon>Craniata</taxon>
        <taxon>Vertebrata</taxon>
        <taxon>Euteleostomi</taxon>
        <taxon>Actinopterygii</taxon>
        <taxon>Neopterygii</taxon>
        <taxon>Teleostei</taxon>
        <taxon>Anguilliformes</taxon>
        <taxon>Anguillidae</taxon>
        <taxon>Anguilla</taxon>
    </lineage>
</organism>
<reference evidence="1" key="1">
    <citation type="submission" date="2014-11" db="EMBL/GenBank/DDBJ databases">
        <authorList>
            <person name="Amaro Gonzalez C."/>
        </authorList>
    </citation>
    <scope>NUCLEOTIDE SEQUENCE</scope>
</reference>